<dbReference type="PROSITE" id="PS51318">
    <property type="entry name" value="TAT"/>
    <property type="match status" value="1"/>
</dbReference>
<dbReference type="Proteomes" id="UP000187735">
    <property type="component" value="Chromosome"/>
</dbReference>
<evidence type="ECO:0000259" key="2">
    <source>
        <dbReference type="Pfam" id="PF01408"/>
    </source>
</evidence>
<keyword evidence="1" id="KW-0732">Signal</keyword>
<name>A0A1P8WFQ0_9PLAN</name>
<dbReference type="PANTHER" id="PTHR43818:SF5">
    <property type="entry name" value="OXIDOREDUCTASE FAMILY PROTEIN"/>
    <property type="match status" value="1"/>
</dbReference>
<feature type="signal peptide" evidence="1">
    <location>
        <begin position="1"/>
        <end position="29"/>
    </location>
</feature>
<organism evidence="4 5">
    <name type="scientific">Fuerstiella marisgermanici</name>
    <dbReference type="NCBI Taxonomy" id="1891926"/>
    <lineage>
        <taxon>Bacteria</taxon>
        <taxon>Pseudomonadati</taxon>
        <taxon>Planctomycetota</taxon>
        <taxon>Planctomycetia</taxon>
        <taxon>Planctomycetales</taxon>
        <taxon>Planctomycetaceae</taxon>
        <taxon>Fuerstiella</taxon>
    </lineage>
</organism>
<dbReference type="GO" id="GO:0000166">
    <property type="term" value="F:nucleotide binding"/>
    <property type="evidence" value="ECO:0007669"/>
    <property type="project" value="InterPro"/>
</dbReference>
<dbReference type="STRING" id="1891926.Fuma_02504"/>
<dbReference type="Pfam" id="PF01408">
    <property type="entry name" value="GFO_IDH_MocA"/>
    <property type="match status" value="1"/>
</dbReference>
<dbReference type="AlphaFoldDB" id="A0A1P8WFQ0"/>
<evidence type="ECO:0000313" key="4">
    <source>
        <dbReference type="EMBL" id="APZ92892.1"/>
    </source>
</evidence>
<dbReference type="InterPro" id="IPR000683">
    <property type="entry name" value="Gfo/Idh/MocA-like_OxRdtase_N"/>
</dbReference>
<sequence length="433" mass="47242" precursor="true">MPKPTRRNFIQSGAAIGLSAVSYSRIASAAANGARPVVGFVGCGGRSKGLLGGFRDDAIVAWACDPDKKRATEFQQASGAKQVTGDLRHVLDDQSVDAIVVATPDHWHAPAAIMACEAGKHVYVEKPCSHNFREGQLLVQAARKNKVVVQHGTQSRNDSLIAGAIQMLREGVIGDVLIAKGWNVQRRRNIGHADAASPPVAVDYDTWVGPAEFVPFQSNRFHYDWHWWHNFGTGDIGNDGTHEMDIARWGLGVDGLPTTASAIGGKFYFDDDQQFPDTATCAFQWPGDGKVGQQKQLIFEMRIWSKNYPHNCDTGVEFYGTKGMMFVSKRGKLSVWGDSNKLIPNPAPKQKPKLARNHQVDFLEAISAGHSPTAEIAIGHDSCSLVHLANICLRTGRSLTIDPQQETIQNDTEATALLGRKYRADGHWSVPGV</sequence>
<dbReference type="Gene3D" id="3.30.360.10">
    <property type="entry name" value="Dihydrodipicolinate Reductase, domain 2"/>
    <property type="match status" value="1"/>
</dbReference>
<dbReference type="SUPFAM" id="SSF51735">
    <property type="entry name" value="NAD(P)-binding Rossmann-fold domains"/>
    <property type="match status" value="1"/>
</dbReference>
<dbReference type="Pfam" id="PF19051">
    <property type="entry name" value="GFO_IDH_MocA_C2"/>
    <property type="match status" value="1"/>
</dbReference>
<dbReference type="SUPFAM" id="SSF55347">
    <property type="entry name" value="Glyceraldehyde-3-phosphate dehydrogenase-like, C-terminal domain"/>
    <property type="match status" value="1"/>
</dbReference>
<dbReference type="InterPro" id="IPR050463">
    <property type="entry name" value="Gfo/Idh/MocA_oxidrdct_glycsds"/>
</dbReference>
<dbReference type="PANTHER" id="PTHR43818">
    <property type="entry name" value="BCDNA.GH03377"/>
    <property type="match status" value="1"/>
</dbReference>
<dbReference type="OrthoDB" id="9788246at2"/>
<dbReference type="InterPro" id="IPR043906">
    <property type="entry name" value="Gfo/Idh/MocA_OxRdtase_bact_C"/>
</dbReference>
<proteinExistence type="predicted"/>
<gene>
    <name evidence="4" type="primary">gfo_4</name>
    <name evidence="4" type="ORF">Fuma_02504</name>
</gene>
<keyword evidence="5" id="KW-1185">Reference proteome</keyword>
<evidence type="ECO:0000259" key="3">
    <source>
        <dbReference type="Pfam" id="PF19051"/>
    </source>
</evidence>
<dbReference type="EC" id="1.1.99.28" evidence="4"/>
<dbReference type="GO" id="GO:0047061">
    <property type="term" value="F:glucose-fructose oxidoreductase activity"/>
    <property type="evidence" value="ECO:0007669"/>
    <property type="project" value="UniProtKB-EC"/>
</dbReference>
<feature type="chain" id="PRO_5010217223" evidence="1">
    <location>
        <begin position="30"/>
        <end position="433"/>
    </location>
</feature>
<reference evidence="4 5" key="1">
    <citation type="journal article" date="2016" name="Front. Microbiol.">
        <title>Fuerstia marisgermanicae gen. nov., sp. nov., an Unusual Member of the Phylum Planctomycetes from the German Wadden Sea.</title>
        <authorList>
            <person name="Kohn T."/>
            <person name="Heuer A."/>
            <person name="Jogler M."/>
            <person name="Vollmers J."/>
            <person name="Boedeker C."/>
            <person name="Bunk B."/>
            <person name="Rast P."/>
            <person name="Borchert D."/>
            <person name="Glockner I."/>
            <person name="Freese H.M."/>
            <person name="Klenk H.P."/>
            <person name="Overmann J."/>
            <person name="Kaster A.K."/>
            <person name="Rohde M."/>
            <person name="Wiegand S."/>
            <person name="Jogler C."/>
        </authorList>
    </citation>
    <scope>NUCLEOTIDE SEQUENCE [LARGE SCALE GENOMIC DNA]</scope>
    <source>
        <strain evidence="4 5">NH11</strain>
    </source>
</reference>
<feature type="domain" description="Gfo/Idh/MocA-like oxidoreductase N-terminal" evidence="2">
    <location>
        <begin position="38"/>
        <end position="152"/>
    </location>
</feature>
<keyword evidence="4" id="KW-0560">Oxidoreductase</keyword>
<dbReference type="KEGG" id="fmr:Fuma_02504"/>
<dbReference type="InterPro" id="IPR036291">
    <property type="entry name" value="NAD(P)-bd_dom_sf"/>
</dbReference>
<dbReference type="Gene3D" id="3.40.50.720">
    <property type="entry name" value="NAD(P)-binding Rossmann-like Domain"/>
    <property type="match status" value="1"/>
</dbReference>
<feature type="domain" description="Gfo/Idh/MocA-like oxidoreductase bacterial type C-terminal" evidence="3">
    <location>
        <begin position="197"/>
        <end position="425"/>
    </location>
</feature>
<accession>A0A1P8WFQ0</accession>
<evidence type="ECO:0000256" key="1">
    <source>
        <dbReference type="SAM" id="SignalP"/>
    </source>
</evidence>
<dbReference type="InterPro" id="IPR006311">
    <property type="entry name" value="TAT_signal"/>
</dbReference>
<protein>
    <submittedName>
        <fullName evidence="4">Glucose--fructose oxidoreductase</fullName>
        <ecNumber evidence="4">1.1.99.28</ecNumber>
    </submittedName>
</protein>
<dbReference type="RefSeq" id="WP_077024449.1">
    <property type="nucleotide sequence ID" value="NZ_CP017641.1"/>
</dbReference>
<evidence type="ECO:0000313" key="5">
    <source>
        <dbReference type="Proteomes" id="UP000187735"/>
    </source>
</evidence>
<dbReference type="EMBL" id="CP017641">
    <property type="protein sequence ID" value="APZ92892.1"/>
    <property type="molecule type" value="Genomic_DNA"/>
</dbReference>